<dbReference type="CDD" id="cd20267">
    <property type="entry name" value="Complex1_LYR_LYRM7"/>
    <property type="match status" value="1"/>
</dbReference>
<evidence type="ECO:0000256" key="2">
    <source>
        <dbReference type="ARBA" id="ARBA00009949"/>
    </source>
</evidence>
<evidence type="ECO:0000256" key="3">
    <source>
        <dbReference type="ARBA" id="ARBA00011589"/>
    </source>
</evidence>
<evidence type="ECO:0000256" key="6">
    <source>
        <dbReference type="ARBA" id="ARBA00023128"/>
    </source>
</evidence>
<dbReference type="PANTHER" id="PTHR46749:SF1">
    <property type="entry name" value="COMPLEX III ASSEMBLY FACTOR LYRM7"/>
    <property type="match status" value="1"/>
</dbReference>
<gene>
    <name evidence="9" type="ORF">Micbo1qcDRAFT_234481</name>
</gene>
<keyword evidence="10" id="KW-1185">Reference proteome</keyword>
<evidence type="ECO:0000256" key="1">
    <source>
        <dbReference type="ARBA" id="ARBA00004305"/>
    </source>
</evidence>
<dbReference type="AlphaFoldDB" id="A0A136J0M1"/>
<dbReference type="STRING" id="196109.A0A136J0M1"/>
<keyword evidence="7" id="KW-0143">Chaperone</keyword>
<comment type="subcellular location">
    <subcellularLocation>
        <location evidence="1">Mitochondrion matrix</location>
    </subcellularLocation>
</comment>
<accession>A0A136J0M1</accession>
<comment type="similarity">
    <text evidence="2">Belongs to the complex I LYR family. MZM1 subfamily.</text>
</comment>
<comment type="subunit">
    <text evidence="3">Interacts with RIP1.</text>
</comment>
<keyword evidence="5" id="KW-0809">Transit peptide</keyword>
<evidence type="ECO:0000256" key="4">
    <source>
        <dbReference type="ARBA" id="ARBA00015108"/>
    </source>
</evidence>
<evidence type="ECO:0000256" key="7">
    <source>
        <dbReference type="ARBA" id="ARBA00023186"/>
    </source>
</evidence>
<name>A0A136J0M1_9PEZI</name>
<dbReference type="Proteomes" id="UP000070501">
    <property type="component" value="Unassembled WGS sequence"/>
</dbReference>
<reference evidence="10" key="1">
    <citation type="submission" date="2016-02" db="EMBL/GenBank/DDBJ databases">
        <title>Draft genome sequence of Microdochium bolleyi, a fungal endophyte of beachgrass.</title>
        <authorList>
            <consortium name="DOE Joint Genome Institute"/>
            <person name="David A.S."/>
            <person name="May G."/>
            <person name="Haridas S."/>
            <person name="Lim J."/>
            <person name="Wang M."/>
            <person name="Labutti K."/>
            <person name="Lipzen A."/>
            <person name="Barry K."/>
            <person name="Grigoriev I.V."/>
        </authorList>
    </citation>
    <scope>NUCLEOTIDE SEQUENCE [LARGE SCALE GENOMIC DNA]</scope>
    <source>
        <strain evidence="10">J235TASD1</strain>
    </source>
</reference>
<dbReference type="FunCoup" id="A0A136J0M1">
    <property type="interactions" value="14"/>
</dbReference>
<dbReference type="InParanoid" id="A0A136J0M1"/>
<proteinExistence type="inferred from homology"/>
<dbReference type="InterPro" id="IPR050435">
    <property type="entry name" value="MZM1/LYRM7"/>
</dbReference>
<evidence type="ECO:0000256" key="5">
    <source>
        <dbReference type="ARBA" id="ARBA00022946"/>
    </source>
</evidence>
<protein>
    <recommendedName>
        <fullName evidence="4">Mitochondrial zinc maintenance protein 1, mitochondrial</fullName>
    </recommendedName>
</protein>
<dbReference type="PANTHER" id="PTHR46749">
    <property type="entry name" value="COMPLEX III ASSEMBLY FACTOR LYRM7"/>
    <property type="match status" value="1"/>
</dbReference>
<organism evidence="9 10">
    <name type="scientific">Microdochium bolleyi</name>
    <dbReference type="NCBI Taxonomy" id="196109"/>
    <lineage>
        <taxon>Eukaryota</taxon>
        <taxon>Fungi</taxon>
        <taxon>Dikarya</taxon>
        <taxon>Ascomycota</taxon>
        <taxon>Pezizomycotina</taxon>
        <taxon>Sordariomycetes</taxon>
        <taxon>Xylariomycetidae</taxon>
        <taxon>Xylariales</taxon>
        <taxon>Microdochiaceae</taxon>
        <taxon>Microdochium</taxon>
    </lineage>
</organism>
<dbReference type="GO" id="GO:0005759">
    <property type="term" value="C:mitochondrial matrix"/>
    <property type="evidence" value="ECO:0007669"/>
    <property type="project" value="UniProtKB-SubCell"/>
</dbReference>
<evidence type="ECO:0000313" key="9">
    <source>
        <dbReference type="EMBL" id="KXJ90536.1"/>
    </source>
</evidence>
<dbReference type="GO" id="GO:0044183">
    <property type="term" value="F:protein folding chaperone"/>
    <property type="evidence" value="ECO:0007669"/>
    <property type="project" value="TreeGrafter"/>
</dbReference>
<evidence type="ECO:0000256" key="8">
    <source>
        <dbReference type="ARBA" id="ARBA00025268"/>
    </source>
</evidence>
<comment type="function">
    <text evidence="8">Assembly factor required for Rieske Fe-S protein RIP1 incorporation into the cytochrome b-c1 (CIII) complex. Functions as a chaperone, binding to this subunit within the mitochondrial matrix and stabilizing it prior to its translocation and insertion into the late CIII dimeric intermediate within the mitochondrial inner membrane. Modulates the mitochondrial matrix zinc pool.</text>
</comment>
<sequence>MALAAYRNLWRSANVAFHGDQRMLTAARDSIRTGFRTNSHLEPTNPQYEPAVQHANDVASILRKNVVQGKQIDKDGDSYKLNIHAETERGDNESIKFAGKKMARAGDPLPPAQKCCSQ</sequence>
<dbReference type="OrthoDB" id="529194at2759"/>
<dbReference type="GO" id="GO:0034551">
    <property type="term" value="P:mitochondrial respiratory chain complex III assembly"/>
    <property type="evidence" value="ECO:0007669"/>
    <property type="project" value="InterPro"/>
</dbReference>
<keyword evidence="6" id="KW-0496">Mitochondrion</keyword>
<evidence type="ECO:0000313" key="10">
    <source>
        <dbReference type="Proteomes" id="UP000070501"/>
    </source>
</evidence>
<dbReference type="EMBL" id="KQ964252">
    <property type="protein sequence ID" value="KXJ90536.1"/>
    <property type="molecule type" value="Genomic_DNA"/>
</dbReference>
<dbReference type="InterPro" id="IPR045298">
    <property type="entry name" value="Complex1_LYR_LYRM7"/>
</dbReference>